<dbReference type="KEGG" id="hazt:108681263"/>
<organism evidence="2 3">
    <name type="scientific">Hyalella azteca</name>
    <name type="common">Amphipod</name>
    <dbReference type="NCBI Taxonomy" id="294128"/>
    <lineage>
        <taxon>Eukaryota</taxon>
        <taxon>Metazoa</taxon>
        <taxon>Ecdysozoa</taxon>
        <taxon>Arthropoda</taxon>
        <taxon>Crustacea</taxon>
        <taxon>Multicrustacea</taxon>
        <taxon>Malacostraca</taxon>
        <taxon>Eumalacostraca</taxon>
        <taxon>Peracarida</taxon>
        <taxon>Amphipoda</taxon>
        <taxon>Senticaudata</taxon>
        <taxon>Talitrida</taxon>
        <taxon>Talitroidea</taxon>
        <taxon>Hyalellidae</taxon>
        <taxon>Hyalella</taxon>
    </lineage>
</organism>
<reference evidence="3" key="1">
    <citation type="submission" date="2025-08" db="UniProtKB">
        <authorList>
            <consortium name="RefSeq"/>
        </authorList>
    </citation>
    <scope>IDENTIFICATION</scope>
    <source>
        <tissue evidence="3">Whole organism</tissue>
    </source>
</reference>
<dbReference type="GeneID" id="108681263"/>
<name>A0A8B7PHY4_HYAAZ</name>
<dbReference type="Proteomes" id="UP000694843">
    <property type="component" value="Unplaced"/>
</dbReference>
<sequence length="91" mass="10279">MKTPVMRKKQRQASNDEEESASSDLYFHHNDGTSGGGCRTSDRTLSELTVPRLSCEALRTIMDSAEVDHPLQRETLLQQHSALFSKWCTLL</sequence>
<feature type="region of interest" description="Disordered" evidence="1">
    <location>
        <begin position="1"/>
        <end position="40"/>
    </location>
</feature>
<feature type="non-terminal residue" evidence="3">
    <location>
        <position position="91"/>
    </location>
</feature>
<keyword evidence="2" id="KW-1185">Reference proteome</keyword>
<dbReference type="RefSeq" id="XP_018025769.1">
    <property type="nucleotide sequence ID" value="XM_018170280.2"/>
</dbReference>
<protein>
    <submittedName>
        <fullName evidence="3">Origin recognition complex subunit 2-like</fullName>
    </submittedName>
</protein>
<evidence type="ECO:0000313" key="3">
    <source>
        <dbReference type="RefSeq" id="XP_018025769.1"/>
    </source>
</evidence>
<evidence type="ECO:0000256" key="1">
    <source>
        <dbReference type="SAM" id="MobiDB-lite"/>
    </source>
</evidence>
<feature type="compositionally biased region" description="Basic residues" evidence="1">
    <location>
        <begin position="1"/>
        <end position="11"/>
    </location>
</feature>
<evidence type="ECO:0000313" key="2">
    <source>
        <dbReference type="Proteomes" id="UP000694843"/>
    </source>
</evidence>
<accession>A0A8B7PHY4</accession>
<gene>
    <name evidence="3" type="primary">LOC108681263</name>
</gene>
<dbReference type="OrthoDB" id="20198at2759"/>
<dbReference type="AlphaFoldDB" id="A0A8B7PHY4"/>
<proteinExistence type="predicted"/>